<gene>
    <name evidence="6" type="ORF">FG384_05915</name>
</gene>
<keyword evidence="3" id="KW-0238">DNA-binding</keyword>
<dbReference type="Proteomes" id="UP000316626">
    <property type="component" value="Unassembled WGS sequence"/>
</dbReference>
<keyword evidence="4" id="KW-0804">Transcription</keyword>
<dbReference type="InterPro" id="IPR014284">
    <property type="entry name" value="RNA_pol_sigma-70_dom"/>
</dbReference>
<dbReference type="NCBIfam" id="TIGR02937">
    <property type="entry name" value="sigma70-ECF"/>
    <property type="match status" value="1"/>
</dbReference>
<dbReference type="Gene3D" id="1.20.140.160">
    <property type="match status" value="1"/>
</dbReference>
<evidence type="ECO:0000256" key="3">
    <source>
        <dbReference type="ARBA" id="ARBA00023125"/>
    </source>
</evidence>
<evidence type="ECO:0000259" key="5">
    <source>
        <dbReference type="Pfam" id="PF04545"/>
    </source>
</evidence>
<dbReference type="PANTHER" id="PTHR30385:SF7">
    <property type="entry name" value="RNA POLYMERASE SIGMA FACTOR FLIA"/>
    <property type="match status" value="1"/>
</dbReference>
<evidence type="ECO:0000313" key="6">
    <source>
        <dbReference type="EMBL" id="TQR20631.1"/>
    </source>
</evidence>
<evidence type="ECO:0000256" key="1">
    <source>
        <dbReference type="ARBA" id="ARBA00023015"/>
    </source>
</evidence>
<dbReference type="InterPro" id="IPR007630">
    <property type="entry name" value="RNA_pol_sigma70_r4"/>
</dbReference>
<keyword evidence="2" id="KW-0731">Sigma factor</keyword>
<dbReference type="OrthoDB" id="2942336at2"/>
<keyword evidence="7" id="KW-1185">Reference proteome</keyword>
<comment type="caution">
    <text evidence="6">The sequence shown here is derived from an EMBL/GenBank/DDBJ whole genome shotgun (WGS) entry which is preliminary data.</text>
</comment>
<organism evidence="6 7">
    <name type="scientific">Psychrobacillus vulpis</name>
    <dbReference type="NCBI Taxonomy" id="2325572"/>
    <lineage>
        <taxon>Bacteria</taxon>
        <taxon>Bacillati</taxon>
        <taxon>Bacillota</taxon>
        <taxon>Bacilli</taxon>
        <taxon>Bacillales</taxon>
        <taxon>Bacillaceae</taxon>
        <taxon>Psychrobacillus</taxon>
    </lineage>
</organism>
<dbReference type="GO" id="GO:0016987">
    <property type="term" value="F:sigma factor activity"/>
    <property type="evidence" value="ECO:0007669"/>
    <property type="project" value="UniProtKB-KW"/>
</dbReference>
<dbReference type="PANTHER" id="PTHR30385">
    <property type="entry name" value="SIGMA FACTOR F FLAGELLAR"/>
    <property type="match status" value="1"/>
</dbReference>
<dbReference type="GO" id="GO:0003677">
    <property type="term" value="F:DNA binding"/>
    <property type="evidence" value="ECO:0007669"/>
    <property type="project" value="UniProtKB-KW"/>
</dbReference>
<protein>
    <submittedName>
        <fullName evidence="6">Sigma-70 family RNA polymerase sigma factor</fullName>
    </submittedName>
</protein>
<name>A0A544TT54_9BACI</name>
<feature type="domain" description="RNA polymerase sigma-70 region 4" evidence="5">
    <location>
        <begin position="117"/>
        <end position="165"/>
    </location>
</feature>
<dbReference type="EMBL" id="VDGI01000004">
    <property type="protein sequence ID" value="TQR20631.1"/>
    <property type="molecule type" value="Genomic_DNA"/>
</dbReference>
<dbReference type="GO" id="GO:0006352">
    <property type="term" value="P:DNA-templated transcription initiation"/>
    <property type="evidence" value="ECO:0007669"/>
    <property type="project" value="InterPro"/>
</dbReference>
<evidence type="ECO:0000256" key="4">
    <source>
        <dbReference type="ARBA" id="ARBA00023163"/>
    </source>
</evidence>
<evidence type="ECO:0000313" key="7">
    <source>
        <dbReference type="Proteomes" id="UP000316626"/>
    </source>
</evidence>
<dbReference type="AlphaFoldDB" id="A0A544TT54"/>
<dbReference type="SUPFAM" id="SSF88659">
    <property type="entry name" value="Sigma3 and sigma4 domains of RNA polymerase sigma factors"/>
    <property type="match status" value="1"/>
</dbReference>
<dbReference type="InterPro" id="IPR013324">
    <property type="entry name" value="RNA_pol_sigma_r3/r4-like"/>
</dbReference>
<proteinExistence type="predicted"/>
<keyword evidence="1" id="KW-0805">Transcription regulation</keyword>
<sequence length="171" mass="20409">MNPEKLKVVQEFLKCPANRALLEEYHATNSEEIKLIIDNKFKKFYQNFRILSYLIKVVHYESKHFDRKVRDHRNRYQLTLTDNIDISPIYYEKSFSDSLGLSEDILDHISNDKLFNCLRNLTGRQKEILSLVFVRQMTDKEIGQYLGITPQAVSKTRRNVIKYIRKELTYD</sequence>
<dbReference type="RefSeq" id="WP_142641670.1">
    <property type="nucleotide sequence ID" value="NZ_VDGI01000004.1"/>
</dbReference>
<dbReference type="Pfam" id="PF04545">
    <property type="entry name" value="Sigma70_r4"/>
    <property type="match status" value="1"/>
</dbReference>
<evidence type="ECO:0000256" key="2">
    <source>
        <dbReference type="ARBA" id="ARBA00023082"/>
    </source>
</evidence>
<accession>A0A544TT54</accession>
<reference evidence="6 7" key="1">
    <citation type="submission" date="2019-06" db="EMBL/GenBank/DDBJ databases">
        <title>Psychrobacillus vulpis sp. nov., a new species isolated from feces of a red fox that inhabits in The Tablas de Daimiel Natural Park, Albacete, Spain.</title>
        <authorList>
            <person name="Rodriguez M."/>
            <person name="Reina J.C."/>
            <person name="Bejar V."/>
            <person name="Llamas I."/>
        </authorList>
    </citation>
    <scope>NUCLEOTIDE SEQUENCE [LARGE SCALE GENOMIC DNA]</scope>
    <source>
        <strain evidence="6 7">Z8</strain>
    </source>
</reference>